<dbReference type="SMART" id="SM00710">
    <property type="entry name" value="PbH1"/>
    <property type="match status" value="5"/>
</dbReference>
<feature type="signal peptide" evidence="5">
    <location>
        <begin position="1"/>
        <end position="22"/>
    </location>
</feature>
<dbReference type="RefSeq" id="WP_209138654.1">
    <property type="nucleotide sequence ID" value="NZ_JAGHKO010000001.1"/>
</dbReference>
<dbReference type="InterPro" id="IPR006626">
    <property type="entry name" value="PbH1"/>
</dbReference>
<evidence type="ECO:0000256" key="2">
    <source>
        <dbReference type="ARBA" id="ARBA00022801"/>
    </source>
</evidence>
<dbReference type="InterPro" id="IPR011050">
    <property type="entry name" value="Pectin_lyase_fold/virulence"/>
</dbReference>
<evidence type="ECO:0000256" key="5">
    <source>
        <dbReference type="SAM" id="SignalP"/>
    </source>
</evidence>
<dbReference type="PANTHER" id="PTHR31339">
    <property type="entry name" value="PECTIN LYASE-RELATED"/>
    <property type="match status" value="1"/>
</dbReference>
<dbReference type="InterPro" id="IPR012334">
    <property type="entry name" value="Pectin_lyas_fold"/>
</dbReference>
<evidence type="ECO:0000313" key="7">
    <source>
        <dbReference type="EMBL" id="MBO9200614.1"/>
    </source>
</evidence>
<protein>
    <submittedName>
        <fullName evidence="7">Glycoside hydrolase family 28 protein</fullName>
    </submittedName>
</protein>
<evidence type="ECO:0000256" key="1">
    <source>
        <dbReference type="ARBA" id="ARBA00008834"/>
    </source>
</evidence>
<keyword evidence="3 4" id="KW-0326">Glycosidase</keyword>
<name>A0ABS3YRU0_9BACT</name>
<dbReference type="Pfam" id="PF00295">
    <property type="entry name" value="Glyco_hydro_28"/>
    <property type="match status" value="1"/>
</dbReference>
<evidence type="ECO:0000256" key="4">
    <source>
        <dbReference type="RuleBase" id="RU361169"/>
    </source>
</evidence>
<dbReference type="Proteomes" id="UP000677244">
    <property type="component" value="Unassembled WGS sequence"/>
</dbReference>
<sequence length="539" mass="59291">MNMIKRSVAVTLMIGITLLSRAQTGTYSWNNLPKVQTPVFKKDTIQITRFGAKPDGITLNTEAINKAIEACSKQGGGVVNIPQGIWLTGPIVLKSNVNLYVSRSALLQFTSDKTQYPLIESHFEGKKTVRNQAPISGTDLENVAITGDGVIDGNGDVWRMIKKDKLTEGEWKKLVASGGVVTEDGRSWYPSEAYMKAEYDKGPKTDYEAIKDYLRPNMVVLRNCKKVLLQNTTFQNSPCWNLHTLYCEHVTFDGVRVRNQPSAQNGDGMDIESCSYVEVKNSTLDCGDDGICIKSGKDEEGRKAGKASQYIYIHHNIVYKAHGGFVIGSEMSGGAHDIFVTDCSFIGTDVGLRFKTQRGRGGVVENIYIKNISMRNIVGDAILFDMYYFGKPTNLAATNGKVEIPPVNEGTPQFRKFYINNVTCDGASRAMLIRGLPEMNIKDINLSDITIKSRRGAELIEASNVSLSNVALQCSETSPLINIENSQALSFSKVRSLTTPTQFYSVSGERAREIKVDTVVEGSVQFNYGAEKSAVISGK</sequence>
<dbReference type="InterPro" id="IPR024535">
    <property type="entry name" value="RHGA/B-epi-like_pectate_lyase"/>
</dbReference>
<evidence type="ECO:0000256" key="3">
    <source>
        <dbReference type="ARBA" id="ARBA00023295"/>
    </source>
</evidence>
<dbReference type="InterPro" id="IPR000743">
    <property type="entry name" value="Glyco_hydro_28"/>
</dbReference>
<dbReference type="PANTHER" id="PTHR31339:SF9">
    <property type="entry name" value="PLASMIN AND FIBRONECTIN-BINDING PROTEIN A"/>
    <property type="match status" value="1"/>
</dbReference>
<proteinExistence type="inferred from homology"/>
<dbReference type="GO" id="GO:0016787">
    <property type="term" value="F:hydrolase activity"/>
    <property type="evidence" value="ECO:0007669"/>
    <property type="project" value="UniProtKB-KW"/>
</dbReference>
<keyword evidence="5" id="KW-0732">Signal</keyword>
<dbReference type="SUPFAM" id="SSF51126">
    <property type="entry name" value="Pectin lyase-like"/>
    <property type="match status" value="1"/>
</dbReference>
<dbReference type="Gene3D" id="2.160.20.10">
    <property type="entry name" value="Single-stranded right-handed beta-helix, Pectin lyase-like"/>
    <property type="match status" value="1"/>
</dbReference>
<dbReference type="EMBL" id="JAGHKO010000001">
    <property type="protein sequence ID" value="MBO9200614.1"/>
    <property type="molecule type" value="Genomic_DNA"/>
</dbReference>
<evidence type="ECO:0000259" key="6">
    <source>
        <dbReference type="Pfam" id="PF12708"/>
    </source>
</evidence>
<feature type="chain" id="PRO_5045604370" evidence="5">
    <location>
        <begin position="23"/>
        <end position="539"/>
    </location>
</feature>
<accession>A0ABS3YRU0</accession>
<evidence type="ECO:0000313" key="8">
    <source>
        <dbReference type="Proteomes" id="UP000677244"/>
    </source>
</evidence>
<keyword evidence="8" id="KW-1185">Reference proteome</keyword>
<reference evidence="7 8" key="1">
    <citation type="submission" date="2021-03" db="EMBL/GenBank/DDBJ databases">
        <title>Assistant Professor.</title>
        <authorList>
            <person name="Huq M.A."/>
        </authorList>
    </citation>
    <scope>NUCLEOTIDE SEQUENCE [LARGE SCALE GENOMIC DNA]</scope>
    <source>
        <strain evidence="7 8">MAH-29</strain>
    </source>
</reference>
<feature type="domain" description="Rhamnogalacturonase A/B/Epimerase-like pectate lyase" evidence="6">
    <location>
        <begin position="46"/>
        <end position="100"/>
    </location>
</feature>
<organism evidence="7 8">
    <name type="scientific">Niastella soli</name>
    <dbReference type="NCBI Taxonomy" id="2821487"/>
    <lineage>
        <taxon>Bacteria</taxon>
        <taxon>Pseudomonadati</taxon>
        <taxon>Bacteroidota</taxon>
        <taxon>Chitinophagia</taxon>
        <taxon>Chitinophagales</taxon>
        <taxon>Chitinophagaceae</taxon>
        <taxon>Niastella</taxon>
    </lineage>
</organism>
<comment type="similarity">
    <text evidence="1 4">Belongs to the glycosyl hydrolase 28 family.</text>
</comment>
<dbReference type="Pfam" id="PF12708">
    <property type="entry name" value="Pect-lyase_RHGA_epim"/>
    <property type="match status" value="1"/>
</dbReference>
<keyword evidence="2 4" id="KW-0378">Hydrolase</keyword>
<dbReference type="InterPro" id="IPR051801">
    <property type="entry name" value="GH28_Enzymes"/>
</dbReference>
<comment type="caution">
    <text evidence="7">The sequence shown here is derived from an EMBL/GenBank/DDBJ whole genome shotgun (WGS) entry which is preliminary data.</text>
</comment>
<gene>
    <name evidence="7" type="ORF">J7I42_10100</name>
</gene>